<dbReference type="EC" id="2.7.1.148" evidence="2 9"/>
<evidence type="ECO:0000256" key="8">
    <source>
        <dbReference type="ARBA" id="ARBA00032554"/>
    </source>
</evidence>
<organism evidence="12 13">
    <name type="scientific">Deinococcus navajonensis</name>
    <dbReference type="NCBI Taxonomy" id="309884"/>
    <lineage>
        <taxon>Bacteria</taxon>
        <taxon>Thermotogati</taxon>
        <taxon>Deinococcota</taxon>
        <taxon>Deinococci</taxon>
        <taxon>Deinococcales</taxon>
        <taxon>Deinococcaceae</taxon>
        <taxon>Deinococcus</taxon>
    </lineage>
</organism>
<keyword evidence="13" id="KW-1185">Reference proteome</keyword>
<dbReference type="NCBIfam" id="NF011202">
    <property type="entry name" value="PRK14608.1"/>
    <property type="match status" value="1"/>
</dbReference>
<accession>A0ABV8XQU0</accession>
<dbReference type="PIRSF" id="PIRSF010376">
    <property type="entry name" value="IspE"/>
    <property type="match status" value="1"/>
</dbReference>
<sequence>MRRVFAPAKINLGLSVLGQRADGYHELHSLMVPLTVGDELEIWPAPALSLRVEGADLPSDGRNLVYRAARAYLDAARVESGAQITLYKRLPLASGLGGGSSDAASTLLALAEMYPAAVDLAALALRLGADVPFFLQGGAALAEGVGERLTPLAAPSRALVLLNPGAEISARDAYLWLDEARAFTPPLNLQALLSALRRGTPAVPYFNALQPGVVARCAAVQEALAGLHATGLHAPLMSGSGSTCFALAEDDAHAARAASALSRRFPGWWVQAARTG</sequence>
<feature type="binding site" evidence="9">
    <location>
        <begin position="91"/>
        <end position="101"/>
    </location>
    <ligand>
        <name>ATP</name>
        <dbReference type="ChEBI" id="CHEBI:30616"/>
    </ligand>
</feature>
<dbReference type="SUPFAM" id="SSF54211">
    <property type="entry name" value="Ribosomal protein S5 domain 2-like"/>
    <property type="match status" value="1"/>
</dbReference>
<proteinExistence type="inferred from homology"/>
<evidence type="ECO:0000256" key="1">
    <source>
        <dbReference type="ARBA" id="ARBA00009684"/>
    </source>
</evidence>
<dbReference type="EMBL" id="JBHSEH010000015">
    <property type="protein sequence ID" value="MFC4426992.1"/>
    <property type="molecule type" value="Genomic_DNA"/>
</dbReference>
<gene>
    <name evidence="9" type="primary">ispE</name>
    <name evidence="12" type="ORF">ACFOZ9_12310</name>
</gene>
<dbReference type="InterPro" id="IPR014721">
    <property type="entry name" value="Ribsml_uS5_D2-typ_fold_subgr"/>
</dbReference>
<comment type="function">
    <text evidence="9">Catalyzes the phosphorylation of the position 2 hydroxy group of 4-diphosphocytidyl-2C-methyl-D-erythritol.</text>
</comment>
<keyword evidence="7 9" id="KW-0067">ATP-binding</keyword>
<evidence type="ECO:0000256" key="9">
    <source>
        <dbReference type="HAMAP-Rule" id="MF_00061"/>
    </source>
</evidence>
<keyword evidence="9" id="KW-0414">Isoprene biosynthesis</keyword>
<dbReference type="InterPro" id="IPR004424">
    <property type="entry name" value="IspE"/>
</dbReference>
<dbReference type="GO" id="GO:0050515">
    <property type="term" value="F:4-(cytidine 5'-diphospho)-2-C-methyl-D-erythritol kinase activity"/>
    <property type="evidence" value="ECO:0007669"/>
    <property type="project" value="UniProtKB-EC"/>
</dbReference>
<dbReference type="InterPro" id="IPR006204">
    <property type="entry name" value="GHMP_kinase_N_dom"/>
</dbReference>
<dbReference type="Gene3D" id="3.30.230.10">
    <property type="match status" value="1"/>
</dbReference>
<dbReference type="RefSeq" id="WP_380040039.1">
    <property type="nucleotide sequence ID" value="NZ_JBHSEH010000015.1"/>
</dbReference>
<evidence type="ECO:0000259" key="10">
    <source>
        <dbReference type="Pfam" id="PF00288"/>
    </source>
</evidence>
<name>A0ABV8XQU0_9DEIO</name>
<dbReference type="Gene3D" id="3.30.70.890">
    <property type="entry name" value="GHMP kinase, C-terminal domain"/>
    <property type="match status" value="1"/>
</dbReference>
<dbReference type="Proteomes" id="UP001595998">
    <property type="component" value="Unassembled WGS sequence"/>
</dbReference>
<dbReference type="HAMAP" id="MF_00061">
    <property type="entry name" value="IspE"/>
    <property type="match status" value="1"/>
</dbReference>
<evidence type="ECO:0000313" key="13">
    <source>
        <dbReference type="Proteomes" id="UP001595998"/>
    </source>
</evidence>
<dbReference type="Pfam" id="PF00288">
    <property type="entry name" value="GHMP_kinases_N"/>
    <property type="match status" value="1"/>
</dbReference>
<keyword evidence="4 9" id="KW-0808">Transferase</keyword>
<evidence type="ECO:0000256" key="3">
    <source>
        <dbReference type="ARBA" id="ARBA00017473"/>
    </source>
</evidence>
<evidence type="ECO:0000256" key="5">
    <source>
        <dbReference type="ARBA" id="ARBA00022741"/>
    </source>
</evidence>
<dbReference type="InterPro" id="IPR020568">
    <property type="entry name" value="Ribosomal_Su5_D2-typ_SF"/>
</dbReference>
<evidence type="ECO:0000259" key="11">
    <source>
        <dbReference type="Pfam" id="PF08544"/>
    </source>
</evidence>
<feature type="active site" evidence="9">
    <location>
        <position position="9"/>
    </location>
</feature>
<keyword evidence="5 9" id="KW-0547">Nucleotide-binding</keyword>
<evidence type="ECO:0000256" key="2">
    <source>
        <dbReference type="ARBA" id="ARBA00012052"/>
    </source>
</evidence>
<keyword evidence="6 9" id="KW-0418">Kinase</keyword>
<reference evidence="13" key="1">
    <citation type="journal article" date="2019" name="Int. J. Syst. Evol. Microbiol.">
        <title>The Global Catalogue of Microorganisms (GCM) 10K type strain sequencing project: providing services to taxonomists for standard genome sequencing and annotation.</title>
        <authorList>
            <consortium name="The Broad Institute Genomics Platform"/>
            <consortium name="The Broad Institute Genome Sequencing Center for Infectious Disease"/>
            <person name="Wu L."/>
            <person name="Ma J."/>
        </authorList>
    </citation>
    <scope>NUCLEOTIDE SEQUENCE [LARGE SCALE GENOMIC DNA]</scope>
    <source>
        <strain evidence="13">CCUG 56029</strain>
    </source>
</reference>
<dbReference type="PANTHER" id="PTHR43527">
    <property type="entry name" value="4-DIPHOSPHOCYTIDYL-2-C-METHYL-D-ERYTHRITOL KINASE, CHLOROPLASTIC"/>
    <property type="match status" value="1"/>
</dbReference>
<feature type="active site" evidence="9">
    <location>
        <position position="130"/>
    </location>
</feature>
<feature type="domain" description="GHMP kinase C-terminal" evidence="11">
    <location>
        <begin position="205"/>
        <end position="266"/>
    </location>
</feature>
<evidence type="ECO:0000256" key="4">
    <source>
        <dbReference type="ARBA" id="ARBA00022679"/>
    </source>
</evidence>
<evidence type="ECO:0000256" key="7">
    <source>
        <dbReference type="ARBA" id="ARBA00022840"/>
    </source>
</evidence>
<dbReference type="InterPro" id="IPR013750">
    <property type="entry name" value="GHMP_kinase_C_dom"/>
</dbReference>
<comment type="caution">
    <text evidence="12">The sequence shown here is derived from an EMBL/GenBank/DDBJ whole genome shotgun (WGS) entry which is preliminary data.</text>
</comment>
<comment type="similarity">
    <text evidence="1 9">Belongs to the GHMP kinase family. IspE subfamily.</text>
</comment>
<protein>
    <recommendedName>
        <fullName evidence="3 9">4-diphosphocytidyl-2-C-methyl-D-erythritol kinase</fullName>
        <shortName evidence="9">CMK</shortName>
        <ecNumber evidence="2 9">2.7.1.148</ecNumber>
    </recommendedName>
    <alternativeName>
        <fullName evidence="8 9">4-(cytidine-5'-diphospho)-2-C-methyl-D-erythritol kinase</fullName>
    </alternativeName>
</protein>
<dbReference type="NCBIfam" id="TIGR00154">
    <property type="entry name" value="ispE"/>
    <property type="match status" value="1"/>
</dbReference>
<comment type="catalytic activity">
    <reaction evidence="9">
        <text>4-CDP-2-C-methyl-D-erythritol + ATP = 4-CDP-2-C-methyl-D-erythritol 2-phosphate + ADP + H(+)</text>
        <dbReference type="Rhea" id="RHEA:18437"/>
        <dbReference type="ChEBI" id="CHEBI:15378"/>
        <dbReference type="ChEBI" id="CHEBI:30616"/>
        <dbReference type="ChEBI" id="CHEBI:57823"/>
        <dbReference type="ChEBI" id="CHEBI:57919"/>
        <dbReference type="ChEBI" id="CHEBI:456216"/>
        <dbReference type="EC" id="2.7.1.148"/>
    </reaction>
</comment>
<evidence type="ECO:0000313" key="12">
    <source>
        <dbReference type="EMBL" id="MFC4426992.1"/>
    </source>
</evidence>
<dbReference type="SUPFAM" id="SSF55060">
    <property type="entry name" value="GHMP Kinase, C-terminal domain"/>
    <property type="match status" value="1"/>
</dbReference>
<evidence type="ECO:0000256" key="6">
    <source>
        <dbReference type="ARBA" id="ARBA00022777"/>
    </source>
</evidence>
<feature type="domain" description="GHMP kinase N-terminal" evidence="10">
    <location>
        <begin position="63"/>
        <end position="138"/>
    </location>
</feature>
<dbReference type="Pfam" id="PF08544">
    <property type="entry name" value="GHMP_kinases_C"/>
    <property type="match status" value="1"/>
</dbReference>
<dbReference type="InterPro" id="IPR036554">
    <property type="entry name" value="GHMP_kinase_C_sf"/>
</dbReference>
<dbReference type="PANTHER" id="PTHR43527:SF2">
    <property type="entry name" value="4-DIPHOSPHOCYTIDYL-2-C-METHYL-D-ERYTHRITOL KINASE, CHLOROPLASTIC"/>
    <property type="match status" value="1"/>
</dbReference>
<comment type="pathway">
    <text evidence="9">Isoprenoid biosynthesis; isopentenyl diphosphate biosynthesis via DXP pathway; isopentenyl diphosphate from 1-deoxy-D-xylulose 5-phosphate: step 3/6.</text>
</comment>